<gene>
    <name evidence="1" type="ORF">NLO413_0250</name>
</gene>
<reference evidence="1 2" key="1">
    <citation type="submission" date="2015-02" db="EMBL/GenBank/DDBJ databases">
        <title>Genome Sequencing of Rickettsiales.</title>
        <authorList>
            <person name="Daugherty S.C."/>
            <person name="Su Q."/>
            <person name="Abolude K."/>
            <person name="Beier-Sexton M."/>
            <person name="Carlyon J.A."/>
            <person name="Carter R."/>
            <person name="Day N.P."/>
            <person name="Dumler S.J."/>
            <person name="Dyachenko V."/>
            <person name="Godinez A."/>
            <person name="Kurtti T.J."/>
            <person name="Lichay M."/>
            <person name="Mullins K.E."/>
            <person name="Ott S."/>
            <person name="Pappas-Brown V."/>
            <person name="Paris D.H."/>
            <person name="Patel P."/>
            <person name="Richards A.L."/>
            <person name="Sadzewicz L."/>
            <person name="Sears K."/>
            <person name="Seidman D."/>
            <person name="Sengamalay N."/>
            <person name="Stenos J."/>
            <person name="Tallon L.J."/>
            <person name="Vincent G."/>
            <person name="Fraser C.M."/>
            <person name="Munderloh U."/>
            <person name="Dunning-Hotopp J.C."/>
        </authorList>
    </citation>
    <scope>NUCLEOTIDE SEQUENCE [LARGE SCALE GENOMIC DNA]</scope>
    <source>
        <strain evidence="1 2">RAC413</strain>
    </source>
</reference>
<dbReference type="AlphaFoldDB" id="A0A0F3NM73"/>
<sequence>MKLLYKKKITSIAKEVANIANICNLTKQLNENVSFLSIEDAHRISQMSPGARNAVIDSMMKLLYKKKITSIAKEVANIANICNLTKQLNENVSFLSIEDAHRISQMSPGARNAVIDSMMKLLYKKKITSIAKEVAKIAYIYNHVTRRPLNNKNQIIPDNVPILMFWMVKNISLLKNDHLPLPDNDKYPYKQRLLNWAKKEPQRQIKLYYVSTGLKEQHLQKLYDLTNPNKGGEQNIQVIDFNAKFSKKFGCEYLHNNKIPFTWKIDIARIIMLIEDAPAIYIDFDILPSDTQIGHIIMNNIGYMSSFSQDILFNKIQMENSIIIIDSKDHYILHVVHEVIRDFLDYNSSTLIYYKKNIELHSNLFYQLIKFIRFFTNQCQYVKCRPFLQHVYIANVIALMFAYNYVKHKVEPNVLFKIIKLFSKVKEYLYCNTDKYNELLLTVINDINFEKYFSCNNKSFNITMDLSWNASDNALYNTVNSVVCNTKKSDIFNKDESYIINNCNKLLYNKNNDSPLPNTNYNISNTTQLSTCKNITL</sequence>
<dbReference type="Proteomes" id="UP000033562">
    <property type="component" value="Unassembled WGS sequence"/>
</dbReference>
<proteinExistence type="predicted"/>
<accession>A0A0F3NM73</accession>
<organism evidence="1 2">
    <name type="scientific">Candidatus Neoehrlichia procyonis str. RAC413</name>
    <dbReference type="NCBI Taxonomy" id="1359163"/>
    <lineage>
        <taxon>Bacteria</taxon>
        <taxon>Pseudomonadati</taxon>
        <taxon>Pseudomonadota</taxon>
        <taxon>Alphaproteobacteria</taxon>
        <taxon>Rickettsiales</taxon>
        <taxon>Anaplasmataceae</taxon>
        <taxon>Candidatus Neoehrlichia</taxon>
    </lineage>
</organism>
<comment type="caution">
    <text evidence="1">The sequence shown here is derived from an EMBL/GenBank/DDBJ whole genome shotgun (WGS) entry which is preliminary data.</text>
</comment>
<dbReference type="OrthoDB" id="7165989at2"/>
<keyword evidence="2" id="KW-1185">Reference proteome</keyword>
<evidence type="ECO:0000313" key="2">
    <source>
        <dbReference type="Proteomes" id="UP000033562"/>
    </source>
</evidence>
<name>A0A0F3NM73_9RICK</name>
<dbReference type="EMBL" id="LANX01000001">
    <property type="protein sequence ID" value="KJV68881.1"/>
    <property type="molecule type" value="Genomic_DNA"/>
</dbReference>
<evidence type="ECO:0000313" key="1">
    <source>
        <dbReference type="EMBL" id="KJV68881.1"/>
    </source>
</evidence>
<protein>
    <submittedName>
        <fullName evidence="1">Uncharacterized protein</fullName>
    </submittedName>
</protein>
<dbReference type="RefSeq" id="WP_045808716.1">
    <property type="nucleotide sequence ID" value="NZ_LANX01000001.1"/>
</dbReference>